<dbReference type="EMBL" id="FODJ01000009">
    <property type="protein sequence ID" value="SEO58073.1"/>
    <property type="molecule type" value="Genomic_DNA"/>
</dbReference>
<evidence type="ECO:0000259" key="2">
    <source>
        <dbReference type="PROSITE" id="PS50887"/>
    </source>
</evidence>
<gene>
    <name evidence="3" type="ORF">SAMN04488134_10957</name>
</gene>
<feature type="domain" description="EAL" evidence="1">
    <location>
        <begin position="447"/>
        <end position="702"/>
    </location>
</feature>
<evidence type="ECO:0000259" key="1">
    <source>
        <dbReference type="PROSITE" id="PS50883"/>
    </source>
</evidence>
<dbReference type="Pfam" id="PF00990">
    <property type="entry name" value="GGDEF"/>
    <property type="match status" value="1"/>
</dbReference>
<proteinExistence type="predicted"/>
<dbReference type="STRING" id="872970.SAMN04488134_10957"/>
<dbReference type="Gene3D" id="3.30.70.270">
    <property type="match status" value="1"/>
</dbReference>
<dbReference type="InterPro" id="IPR009875">
    <property type="entry name" value="PilZ_domain"/>
</dbReference>
<dbReference type="Pfam" id="PF07238">
    <property type="entry name" value="PilZ"/>
    <property type="match status" value="1"/>
</dbReference>
<dbReference type="InterPro" id="IPR050706">
    <property type="entry name" value="Cyclic-di-GMP_PDE-like"/>
</dbReference>
<dbReference type="PANTHER" id="PTHR33121">
    <property type="entry name" value="CYCLIC DI-GMP PHOSPHODIESTERASE PDEF"/>
    <property type="match status" value="1"/>
</dbReference>
<dbReference type="GO" id="GO:0071111">
    <property type="term" value="F:cyclic-guanylate-specific phosphodiesterase activity"/>
    <property type="evidence" value="ECO:0007669"/>
    <property type="project" value="InterPro"/>
</dbReference>
<organism evidence="3 4">
    <name type="scientific">Amphibacillus marinus</name>
    <dbReference type="NCBI Taxonomy" id="872970"/>
    <lineage>
        <taxon>Bacteria</taxon>
        <taxon>Bacillati</taxon>
        <taxon>Bacillota</taxon>
        <taxon>Bacilli</taxon>
        <taxon>Bacillales</taxon>
        <taxon>Bacillaceae</taxon>
        <taxon>Amphibacillus</taxon>
    </lineage>
</organism>
<dbReference type="PROSITE" id="PS50887">
    <property type="entry name" value="GGDEF"/>
    <property type="match status" value="1"/>
</dbReference>
<feature type="domain" description="GGDEF" evidence="2">
    <location>
        <begin position="306"/>
        <end position="438"/>
    </location>
</feature>
<keyword evidence="4" id="KW-1185">Reference proteome</keyword>
<evidence type="ECO:0000313" key="4">
    <source>
        <dbReference type="Proteomes" id="UP000199300"/>
    </source>
</evidence>
<dbReference type="OrthoDB" id="9759607at2"/>
<evidence type="ECO:0000313" key="3">
    <source>
        <dbReference type="EMBL" id="SEO58073.1"/>
    </source>
</evidence>
<dbReference type="InterPro" id="IPR001633">
    <property type="entry name" value="EAL_dom"/>
</dbReference>
<dbReference type="InterPro" id="IPR029787">
    <property type="entry name" value="Nucleotide_cyclase"/>
</dbReference>
<dbReference type="AlphaFoldDB" id="A0A1H8QWF4"/>
<dbReference type="Proteomes" id="UP000199300">
    <property type="component" value="Unassembled WGS sequence"/>
</dbReference>
<dbReference type="Gene3D" id="3.30.450.20">
    <property type="entry name" value="PAS domain"/>
    <property type="match status" value="2"/>
</dbReference>
<dbReference type="CDD" id="cd01949">
    <property type="entry name" value="GGDEF"/>
    <property type="match status" value="1"/>
</dbReference>
<dbReference type="SUPFAM" id="SSF141868">
    <property type="entry name" value="EAL domain-like"/>
    <property type="match status" value="1"/>
</dbReference>
<dbReference type="CDD" id="cd01948">
    <property type="entry name" value="EAL"/>
    <property type="match status" value="1"/>
</dbReference>
<reference evidence="3 4" key="1">
    <citation type="submission" date="2016-10" db="EMBL/GenBank/DDBJ databases">
        <authorList>
            <person name="de Groot N.N."/>
        </authorList>
    </citation>
    <scope>NUCLEOTIDE SEQUENCE [LARGE SCALE GENOMIC DNA]</scope>
    <source>
        <strain evidence="3 4">CGMCC 1.10434</strain>
    </source>
</reference>
<sequence length="857" mass="99941">MKGINDRKPFLRKVMHNQLNIDRLYSNLLRNDDRVEPSLNEYSLYDHKLGIWSYNLIEETFLVSDQFKRICGIAINKPIKLSDFFAMVIPEDVDEFRAFLNSNNQLTYHNSLRIHHSKRITLIQISAKHICEGPHKGSVMGFILNKEDQLFNHQQFIHNGIAKTVPLHAFSDNTFWIYDIEEDKFQFLSEAIEDLLPYKVHYIYQNPELLLNHCSKKDYINFQQGVTVSKEHNIGSHNKQRWVRHIIIPYLEKEKLLRLYGVIVDITNERELKQQKYFLHYHDWLTKLPNQKKLNEKLNQLIIQQEKFNLFHIKLNRLAVINDSLGYQIGDAVLIKVTERINKVKHTIFNARLASNEFVLVSIGGHEDEIINKYAKQIIELISRPILIEGHHINMSSFIGVASYPKHGKTVIQLLDNAHYALNEAKKLGKNRFQVFYQSHNISSFKTYTLEQDLQQAIRKNEFMLFYQPKVNVKTGELDSMEALIRWQHSSWGVVSPAEFIPLAEENHLINDITDWVIAQVVYQLYLWKKDGLTLYPVSINIPPSRFLSPKIVEVIVQQLDSYHIPAKYIELEITERTLIKDVHAVRETIKKLKQIGVTIALDDFGTGYSSLKYLRTFQIDVLKIDQLFIRNIGQANQKDAAIISSIIHLAKSMEMKVVAEGVETAEQYQFLHEMNCGLIQGYLFSKPVPVNEINLIMNKGYFDIPNISEQQIPTQEQRSFFRCQLPQFLKGELTIIELNQRRVNLGVSNVLIENISIAGLKFLSTLNLPVQSDLKLAFQFTLLGKSFYFIGRIIWRTETLFDTIYYGVEFTQSEEQLKERLAVTLHKLTSQLYKDEIINMDSFITENPHDYLQNNN</sequence>
<dbReference type="Pfam" id="PF00563">
    <property type="entry name" value="EAL"/>
    <property type="match status" value="1"/>
</dbReference>
<dbReference type="PROSITE" id="PS50883">
    <property type="entry name" value="EAL"/>
    <property type="match status" value="1"/>
</dbReference>
<dbReference type="Gene3D" id="3.20.20.450">
    <property type="entry name" value="EAL domain"/>
    <property type="match status" value="1"/>
</dbReference>
<dbReference type="InterPro" id="IPR043128">
    <property type="entry name" value="Rev_trsase/Diguanyl_cyclase"/>
</dbReference>
<accession>A0A1H8QWF4</accession>
<dbReference type="NCBIfam" id="TIGR00254">
    <property type="entry name" value="GGDEF"/>
    <property type="match status" value="1"/>
</dbReference>
<protein>
    <submittedName>
        <fullName evidence="3">Diguanylate cyclase (GGDEF) domain-containing protein</fullName>
    </submittedName>
</protein>
<dbReference type="GO" id="GO:0035438">
    <property type="term" value="F:cyclic-di-GMP binding"/>
    <property type="evidence" value="ECO:0007669"/>
    <property type="project" value="InterPro"/>
</dbReference>
<dbReference type="RefSeq" id="WP_091498746.1">
    <property type="nucleotide sequence ID" value="NZ_FODJ01000009.1"/>
</dbReference>
<dbReference type="SMART" id="SM00052">
    <property type="entry name" value="EAL"/>
    <property type="match status" value="1"/>
</dbReference>
<name>A0A1H8QWF4_9BACI</name>
<dbReference type="InterPro" id="IPR000160">
    <property type="entry name" value="GGDEF_dom"/>
</dbReference>
<dbReference type="PANTHER" id="PTHR33121:SF71">
    <property type="entry name" value="OXYGEN SENSOR PROTEIN DOSP"/>
    <property type="match status" value="1"/>
</dbReference>
<dbReference type="SUPFAM" id="SSF55073">
    <property type="entry name" value="Nucleotide cyclase"/>
    <property type="match status" value="1"/>
</dbReference>
<dbReference type="InterPro" id="IPR035919">
    <property type="entry name" value="EAL_sf"/>
</dbReference>
<dbReference type="FunFam" id="3.20.20.450:FF:000001">
    <property type="entry name" value="Cyclic di-GMP phosphodiesterase yahA"/>
    <property type="match status" value="1"/>
</dbReference>
<dbReference type="SMART" id="SM00267">
    <property type="entry name" value="GGDEF"/>
    <property type="match status" value="1"/>
</dbReference>